<dbReference type="PANTHER" id="PTHR35901:SF1">
    <property type="entry name" value="EXONUCLEASE VAPC9"/>
    <property type="match status" value="1"/>
</dbReference>
<dbReference type="InterPro" id="IPR051619">
    <property type="entry name" value="TypeII_TA_RNase_PINc/VapC"/>
</dbReference>
<feature type="domain" description="PIN" evidence="7">
    <location>
        <begin position="2"/>
        <end position="116"/>
    </location>
</feature>
<dbReference type="Gene3D" id="3.40.50.1010">
    <property type="entry name" value="5'-nuclease"/>
    <property type="match status" value="1"/>
</dbReference>
<feature type="binding site" evidence="6">
    <location>
        <position position="5"/>
    </location>
    <ligand>
        <name>Mg(2+)</name>
        <dbReference type="ChEBI" id="CHEBI:18420"/>
    </ligand>
</feature>
<dbReference type="PANTHER" id="PTHR35901">
    <property type="entry name" value="RIBONUCLEASE VAPC3"/>
    <property type="match status" value="1"/>
</dbReference>
<dbReference type="EMBL" id="JAROAV010000028">
    <property type="protein sequence ID" value="MDF8264370.1"/>
    <property type="molecule type" value="Genomic_DNA"/>
</dbReference>
<dbReference type="EC" id="3.1.-.-" evidence="6"/>
<gene>
    <name evidence="6" type="primary">vapC</name>
    <name evidence="8" type="ORF">P4R38_08960</name>
</gene>
<dbReference type="CDD" id="cd09873">
    <property type="entry name" value="PIN_Pae0151-like"/>
    <property type="match status" value="1"/>
</dbReference>
<dbReference type="InterPro" id="IPR022907">
    <property type="entry name" value="VapC_family"/>
</dbReference>
<dbReference type="InterPro" id="IPR002716">
    <property type="entry name" value="PIN_dom"/>
</dbReference>
<evidence type="ECO:0000256" key="1">
    <source>
        <dbReference type="ARBA" id="ARBA00022649"/>
    </source>
</evidence>
<evidence type="ECO:0000259" key="7">
    <source>
        <dbReference type="Pfam" id="PF01850"/>
    </source>
</evidence>
<keyword evidence="5 6" id="KW-0460">Magnesium</keyword>
<comment type="cofactor">
    <cofactor evidence="6">
        <name>Mg(2+)</name>
        <dbReference type="ChEBI" id="CHEBI:18420"/>
    </cofactor>
</comment>
<keyword evidence="9" id="KW-1185">Reference proteome</keyword>
<keyword evidence="6" id="KW-0800">Toxin</keyword>
<evidence type="ECO:0000313" key="8">
    <source>
        <dbReference type="EMBL" id="MDF8264370.1"/>
    </source>
</evidence>
<reference evidence="8 9" key="1">
    <citation type="submission" date="2023-03" db="EMBL/GenBank/DDBJ databases">
        <title>YIM 133296 draft genome.</title>
        <authorList>
            <person name="Xiong L."/>
        </authorList>
    </citation>
    <scope>NUCLEOTIDE SEQUENCE [LARGE SCALE GENOMIC DNA]</scope>
    <source>
        <strain evidence="8 9">YIM 133296</strain>
    </source>
</reference>
<dbReference type="HAMAP" id="MF_00265">
    <property type="entry name" value="VapC_Nob1"/>
    <property type="match status" value="1"/>
</dbReference>
<sequence>MIVLDASAWVDVVAGGSRGSVLESKDITVPPHFDVEVIGSIRALHQRRVLTDDAADRAVDRHLRAPFVRSFEPADARAAWTLREAMSSRDAWYVALAQRLEAVWVTADLRAARVAGRHVRVHVVAD</sequence>
<feature type="binding site" evidence="6">
    <location>
        <position position="90"/>
    </location>
    <ligand>
        <name>Mg(2+)</name>
        <dbReference type="ChEBI" id="CHEBI:18420"/>
    </ligand>
</feature>
<keyword evidence="4 6" id="KW-0378">Hydrolase</keyword>
<dbReference type="SUPFAM" id="SSF88723">
    <property type="entry name" value="PIN domain-like"/>
    <property type="match status" value="1"/>
</dbReference>
<accession>A0ABT6C6F5</accession>
<comment type="caution">
    <text evidence="8">The sequence shown here is derived from an EMBL/GenBank/DDBJ whole genome shotgun (WGS) entry which is preliminary data.</text>
</comment>
<evidence type="ECO:0000256" key="6">
    <source>
        <dbReference type="HAMAP-Rule" id="MF_00265"/>
    </source>
</evidence>
<name>A0ABT6C6F5_9MICO</name>
<evidence type="ECO:0000256" key="4">
    <source>
        <dbReference type="ARBA" id="ARBA00022801"/>
    </source>
</evidence>
<comment type="similarity">
    <text evidence="6">Belongs to the PINc/VapC protein family.</text>
</comment>
<comment type="function">
    <text evidence="6">Toxic component of a toxin-antitoxin (TA) system. An RNase.</text>
</comment>
<keyword evidence="3 6" id="KW-0479">Metal-binding</keyword>
<keyword evidence="1 6" id="KW-1277">Toxin-antitoxin system</keyword>
<keyword evidence="2 6" id="KW-0540">Nuclease</keyword>
<dbReference type="Proteomes" id="UP001528912">
    <property type="component" value="Unassembled WGS sequence"/>
</dbReference>
<protein>
    <recommendedName>
        <fullName evidence="6">Ribonuclease VapC</fullName>
        <shortName evidence="6">RNase VapC</shortName>
        <ecNumber evidence="6">3.1.-.-</ecNumber>
    </recommendedName>
    <alternativeName>
        <fullName evidence="6">Toxin VapC</fullName>
    </alternativeName>
</protein>
<evidence type="ECO:0000256" key="2">
    <source>
        <dbReference type="ARBA" id="ARBA00022722"/>
    </source>
</evidence>
<dbReference type="RefSeq" id="WP_277191892.1">
    <property type="nucleotide sequence ID" value="NZ_JAROAV010000028.1"/>
</dbReference>
<dbReference type="InterPro" id="IPR029060">
    <property type="entry name" value="PIN-like_dom_sf"/>
</dbReference>
<proteinExistence type="inferred from homology"/>
<organism evidence="8 9">
    <name type="scientific">Luteipulveratus flavus</name>
    <dbReference type="NCBI Taxonomy" id="3031728"/>
    <lineage>
        <taxon>Bacteria</taxon>
        <taxon>Bacillati</taxon>
        <taxon>Actinomycetota</taxon>
        <taxon>Actinomycetes</taxon>
        <taxon>Micrococcales</taxon>
        <taxon>Dermacoccaceae</taxon>
        <taxon>Luteipulveratus</taxon>
    </lineage>
</organism>
<evidence type="ECO:0000256" key="3">
    <source>
        <dbReference type="ARBA" id="ARBA00022723"/>
    </source>
</evidence>
<dbReference type="InterPro" id="IPR044153">
    <property type="entry name" value="PIN_Pae0151-like"/>
</dbReference>
<dbReference type="Pfam" id="PF01850">
    <property type="entry name" value="PIN"/>
    <property type="match status" value="1"/>
</dbReference>
<evidence type="ECO:0000313" key="9">
    <source>
        <dbReference type="Proteomes" id="UP001528912"/>
    </source>
</evidence>
<evidence type="ECO:0000256" key="5">
    <source>
        <dbReference type="ARBA" id="ARBA00022842"/>
    </source>
</evidence>